<proteinExistence type="predicted"/>
<comment type="caution">
    <text evidence="1">The sequence shown here is derived from an EMBL/GenBank/DDBJ whole genome shotgun (WGS) entry which is preliminary data.</text>
</comment>
<organism evidence="1 2">
    <name type="scientific">[Candida] jaroonii</name>
    <dbReference type="NCBI Taxonomy" id="467808"/>
    <lineage>
        <taxon>Eukaryota</taxon>
        <taxon>Fungi</taxon>
        <taxon>Dikarya</taxon>
        <taxon>Ascomycota</taxon>
        <taxon>Saccharomycotina</taxon>
        <taxon>Pichiomycetes</taxon>
        <taxon>Debaryomycetaceae</taxon>
        <taxon>Yamadazyma</taxon>
    </lineage>
</organism>
<sequence length="221" mass="24013">MRAIVTGSSRGLGKAISQRLAHEGYQLSLISRDGSMLQSNISQLPNSNLHKVIPFDLINDDLNTLGPEFEGCSVLINCAGMTNYSLLARTDIKEIEDTIRLNLTVPIILSKLAYKPMMKNKSTKIPVIINISSILSLPEYKLPGTSVYSASKSGLDAFTTSLSNEFKGKVRVNSILPGLIRGTDMGAKVKSDIESVDMEKVVEKVIDVITNNSNGETLVVK</sequence>
<accession>A0ACA9Y0C3</accession>
<evidence type="ECO:0000313" key="1">
    <source>
        <dbReference type="EMBL" id="CAH6718354.1"/>
    </source>
</evidence>
<evidence type="ECO:0000313" key="2">
    <source>
        <dbReference type="Proteomes" id="UP001152531"/>
    </source>
</evidence>
<protein>
    <submittedName>
        <fullName evidence="1">3-oxoacyl-[acyl-carrier-protein] reductase</fullName>
    </submittedName>
</protein>
<dbReference type="EMBL" id="CALSDN010000001">
    <property type="protein sequence ID" value="CAH6718354.1"/>
    <property type="molecule type" value="Genomic_DNA"/>
</dbReference>
<dbReference type="Proteomes" id="UP001152531">
    <property type="component" value="Unassembled WGS sequence"/>
</dbReference>
<gene>
    <name evidence="1" type="ORF">CLIB1444_01S04874</name>
</gene>
<name>A0ACA9Y0C3_9ASCO</name>
<keyword evidence="2" id="KW-1185">Reference proteome</keyword>
<reference evidence="1" key="1">
    <citation type="submission" date="2022-06" db="EMBL/GenBank/DDBJ databases">
        <authorList>
            <person name="Legras J.-L."/>
            <person name="Devillers H."/>
            <person name="Grondin C."/>
        </authorList>
    </citation>
    <scope>NUCLEOTIDE SEQUENCE</scope>
    <source>
        <strain evidence="1">CLIB 1444</strain>
    </source>
</reference>